<name>X1FUC6_9ZZZZ</name>
<dbReference type="EMBL" id="BARU01021686">
    <property type="protein sequence ID" value="GAH48597.1"/>
    <property type="molecule type" value="Genomic_DNA"/>
</dbReference>
<gene>
    <name evidence="1" type="ORF">S03H2_35453</name>
</gene>
<feature type="non-terminal residue" evidence="1">
    <location>
        <position position="194"/>
    </location>
</feature>
<evidence type="ECO:0000313" key="1">
    <source>
        <dbReference type="EMBL" id="GAH48597.1"/>
    </source>
</evidence>
<sequence length="194" mass="22436">MENENQLKDNTLSVFLISYPQKELDINTQIIEIIGGKKLITDDTIKAKREMDLEKLNINNLFSETNILFKASRYAFVNVYNIDEEINNKIYVLRNSTRDFTLLNIIIGPFVDLNLEGAIGEIQSLTQSLTGVFRRTEFQKESEIIADINQKIEIKRNLEKLSKFYNWQIFEEGSLRGKSEDSEITPMITSAFLV</sequence>
<dbReference type="AlphaFoldDB" id="X1FUC6"/>
<organism evidence="1">
    <name type="scientific">marine sediment metagenome</name>
    <dbReference type="NCBI Taxonomy" id="412755"/>
    <lineage>
        <taxon>unclassified sequences</taxon>
        <taxon>metagenomes</taxon>
        <taxon>ecological metagenomes</taxon>
    </lineage>
</organism>
<proteinExistence type="predicted"/>
<reference evidence="1" key="1">
    <citation type="journal article" date="2014" name="Front. Microbiol.">
        <title>High frequency of phylogenetically diverse reductive dehalogenase-homologous genes in deep subseafloor sedimentary metagenomes.</title>
        <authorList>
            <person name="Kawai M."/>
            <person name="Futagami T."/>
            <person name="Toyoda A."/>
            <person name="Takaki Y."/>
            <person name="Nishi S."/>
            <person name="Hori S."/>
            <person name="Arai W."/>
            <person name="Tsubouchi T."/>
            <person name="Morono Y."/>
            <person name="Uchiyama I."/>
            <person name="Ito T."/>
            <person name="Fujiyama A."/>
            <person name="Inagaki F."/>
            <person name="Takami H."/>
        </authorList>
    </citation>
    <scope>NUCLEOTIDE SEQUENCE</scope>
    <source>
        <strain evidence="1">Expedition CK06-06</strain>
    </source>
</reference>
<comment type="caution">
    <text evidence="1">The sequence shown here is derived from an EMBL/GenBank/DDBJ whole genome shotgun (WGS) entry which is preliminary data.</text>
</comment>
<protein>
    <submittedName>
        <fullName evidence="1">Uncharacterized protein</fullName>
    </submittedName>
</protein>
<accession>X1FUC6</accession>